<gene>
    <name evidence="2" type="ORF">GGP41_003888</name>
</gene>
<accession>A0A8H5ZE85</accession>
<proteinExistence type="predicted"/>
<dbReference type="EMBL" id="WNKQ01000016">
    <property type="protein sequence ID" value="KAF5846455.1"/>
    <property type="molecule type" value="Genomic_DNA"/>
</dbReference>
<feature type="transmembrane region" description="Helical" evidence="1">
    <location>
        <begin position="35"/>
        <end position="55"/>
    </location>
</feature>
<feature type="transmembrane region" description="Helical" evidence="1">
    <location>
        <begin position="62"/>
        <end position="81"/>
    </location>
</feature>
<evidence type="ECO:0000313" key="2">
    <source>
        <dbReference type="EMBL" id="KAF5846455.1"/>
    </source>
</evidence>
<sequence>MQFGSAVGEARFSFILTNIDDTFKLTPIEIVVGQYIGFTVITGVSLIGYAAAVGLPSEPIGFLGLLPLLLGVWKGLGVLFLKSIDEEEEPESQ</sequence>
<reference evidence="2" key="1">
    <citation type="submission" date="2019-11" db="EMBL/GenBank/DDBJ databases">
        <title>Bipolaris sorokiniana Genome sequencing.</title>
        <authorList>
            <person name="Wang H."/>
        </authorList>
    </citation>
    <scope>NUCLEOTIDE SEQUENCE</scope>
</reference>
<protein>
    <submittedName>
        <fullName evidence="2">Uncharacterized protein</fullName>
    </submittedName>
</protein>
<keyword evidence="1" id="KW-1133">Transmembrane helix</keyword>
<keyword evidence="1" id="KW-0812">Transmembrane</keyword>
<evidence type="ECO:0000256" key="1">
    <source>
        <dbReference type="SAM" id="Phobius"/>
    </source>
</evidence>
<organism evidence="2 3">
    <name type="scientific">Cochliobolus sativus</name>
    <name type="common">Common root rot and spot blotch fungus</name>
    <name type="synonym">Bipolaris sorokiniana</name>
    <dbReference type="NCBI Taxonomy" id="45130"/>
    <lineage>
        <taxon>Eukaryota</taxon>
        <taxon>Fungi</taxon>
        <taxon>Dikarya</taxon>
        <taxon>Ascomycota</taxon>
        <taxon>Pezizomycotina</taxon>
        <taxon>Dothideomycetes</taxon>
        <taxon>Pleosporomycetidae</taxon>
        <taxon>Pleosporales</taxon>
        <taxon>Pleosporineae</taxon>
        <taxon>Pleosporaceae</taxon>
        <taxon>Bipolaris</taxon>
    </lineage>
</organism>
<dbReference type="Proteomes" id="UP000624244">
    <property type="component" value="Unassembled WGS sequence"/>
</dbReference>
<evidence type="ECO:0000313" key="3">
    <source>
        <dbReference type="Proteomes" id="UP000624244"/>
    </source>
</evidence>
<name>A0A8H5ZE85_COCSA</name>
<keyword evidence="1" id="KW-0472">Membrane</keyword>
<dbReference type="AlphaFoldDB" id="A0A8H5ZE85"/>
<comment type="caution">
    <text evidence="2">The sequence shown here is derived from an EMBL/GenBank/DDBJ whole genome shotgun (WGS) entry which is preliminary data.</text>
</comment>